<name>A0ACC0U2W3_9AGAM</name>
<evidence type="ECO:0000313" key="1">
    <source>
        <dbReference type="EMBL" id="KAI9457526.1"/>
    </source>
</evidence>
<proteinExistence type="predicted"/>
<gene>
    <name evidence="1" type="ORF">F5148DRAFT_1377773</name>
</gene>
<sequence>MLKLLRPECSRFITPGLETEVYQVIERLIATIGSPQIAIDERHTPKLYSRFLASLLAKHKRDGTPQGRMPQQGPPPQQMQTGSSTPRYQQPPQPSQPQPPQQQQQRQQQQPAPPQNTTSSSLSSGVSSNAGAPDLHQSVPQNSGATAPPNVTNAVSTEGPGNYVLEQPPDFMFGVAGQPDDLMDFTFDTPGNDDLLATMQAIQNPTWWQNMMMPGFFWPAEEAIQDHMNMIGNGMNTYQNLQQPAEGLHA</sequence>
<dbReference type="EMBL" id="JAGFNK010000219">
    <property type="protein sequence ID" value="KAI9457526.1"/>
    <property type="molecule type" value="Genomic_DNA"/>
</dbReference>
<accession>A0ACC0U2W3</accession>
<organism evidence="1 2">
    <name type="scientific">Russula earlei</name>
    <dbReference type="NCBI Taxonomy" id="71964"/>
    <lineage>
        <taxon>Eukaryota</taxon>
        <taxon>Fungi</taxon>
        <taxon>Dikarya</taxon>
        <taxon>Basidiomycota</taxon>
        <taxon>Agaricomycotina</taxon>
        <taxon>Agaricomycetes</taxon>
        <taxon>Russulales</taxon>
        <taxon>Russulaceae</taxon>
        <taxon>Russula</taxon>
    </lineage>
</organism>
<protein>
    <submittedName>
        <fullName evidence="1">Uncharacterized protein</fullName>
    </submittedName>
</protein>
<dbReference type="Proteomes" id="UP001207468">
    <property type="component" value="Unassembled WGS sequence"/>
</dbReference>
<reference evidence="1" key="1">
    <citation type="submission" date="2021-03" db="EMBL/GenBank/DDBJ databases">
        <title>Evolutionary priming and transition to the ectomycorrhizal habit in an iconic lineage of mushroom-forming fungi: is preadaptation a requirement?</title>
        <authorList>
            <consortium name="DOE Joint Genome Institute"/>
            <person name="Looney B.P."/>
            <person name="Miyauchi S."/>
            <person name="Morin E."/>
            <person name="Drula E."/>
            <person name="Courty P.E."/>
            <person name="Chicoki N."/>
            <person name="Fauchery L."/>
            <person name="Kohler A."/>
            <person name="Kuo A."/>
            <person name="LaButti K."/>
            <person name="Pangilinan J."/>
            <person name="Lipzen A."/>
            <person name="Riley R."/>
            <person name="Andreopoulos W."/>
            <person name="He G."/>
            <person name="Johnson J."/>
            <person name="Barry K.W."/>
            <person name="Grigoriev I.V."/>
            <person name="Nagy L."/>
            <person name="Hibbett D."/>
            <person name="Henrissat B."/>
            <person name="Matheny P.B."/>
            <person name="Labbe J."/>
            <person name="Martin A.F."/>
        </authorList>
    </citation>
    <scope>NUCLEOTIDE SEQUENCE</scope>
    <source>
        <strain evidence="1">BPL698</strain>
    </source>
</reference>
<comment type="caution">
    <text evidence="1">The sequence shown here is derived from an EMBL/GenBank/DDBJ whole genome shotgun (WGS) entry which is preliminary data.</text>
</comment>
<keyword evidence="2" id="KW-1185">Reference proteome</keyword>
<evidence type="ECO:0000313" key="2">
    <source>
        <dbReference type="Proteomes" id="UP001207468"/>
    </source>
</evidence>